<sequence>MKPHKHIFIIGSLLMALAVLAPSLIKLGHSLYEHHNEKKCVEYGTNHIHDGHLDCDFHDFTLANKVLFSSTFDYTPVATPNITYVTAYYAYMFKPIKASFQSLRAPPVVA</sequence>
<dbReference type="AlphaFoldDB" id="A0AAU7MV46"/>
<keyword evidence="1" id="KW-0472">Membrane</keyword>
<organism evidence="2">
    <name type="scientific">Flagellimonas sp. MMG031</name>
    <dbReference type="NCBI Taxonomy" id="3158549"/>
    <lineage>
        <taxon>Bacteria</taxon>
        <taxon>Pseudomonadati</taxon>
        <taxon>Bacteroidota</taxon>
        <taxon>Flavobacteriia</taxon>
        <taxon>Flavobacteriales</taxon>
        <taxon>Flavobacteriaceae</taxon>
        <taxon>Flagellimonas</taxon>
    </lineage>
</organism>
<keyword evidence="1" id="KW-0812">Transmembrane</keyword>
<gene>
    <name evidence="2" type="ORF">ABNE31_11005</name>
</gene>
<evidence type="ECO:0000313" key="2">
    <source>
        <dbReference type="EMBL" id="XBQ22126.1"/>
    </source>
</evidence>
<dbReference type="EMBL" id="CP157804">
    <property type="protein sequence ID" value="XBQ22126.1"/>
    <property type="molecule type" value="Genomic_DNA"/>
</dbReference>
<dbReference type="KEGG" id="fld:ABNE31_11005"/>
<evidence type="ECO:0000256" key="1">
    <source>
        <dbReference type="SAM" id="Phobius"/>
    </source>
</evidence>
<name>A0AAU7MV46_9FLAO</name>
<keyword evidence="1" id="KW-1133">Transmembrane helix</keyword>
<feature type="transmembrane region" description="Helical" evidence="1">
    <location>
        <begin position="6"/>
        <end position="25"/>
    </location>
</feature>
<proteinExistence type="predicted"/>
<accession>A0AAU7MV46</accession>
<dbReference type="RefSeq" id="WP_179385534.1">
    <property type="nucleotide sequence ID" value="NZ_CP157804.1"/>
</dbReference>
<reference evidence="2" key="1">
    <citation type="submission" date="2024-05" db="EMBL/GenBank/DDBJ databases">
        <title>Draft Genome Sequences of Flagellimonas sp. MMG031 and Marinobacter sp. MMG032 Isolated from the dinoflagellate Symbiodinium pilosum.</title>
        <authorList>
            <person name="Shikuma N.J."/>
            <person name="Farrell M.V."/>
        </authorList>
    </citation>
    <scope>NUCLEOTIDE SEQUENCE</scope>
    <source>
        <strain evidence="2">MMG031</strain>
    </source>
</reference>
<protein>
    <submittedName>
        <fullName evidence="2">Uncharacterized protein</fullName>
    </submittedName>
</protein>